<organism evidence="2 3">
    <name type="scientific">Lactuca saligna</name>
    <name type="common">Willowleaf lettuce</name>
    <dbReference type="NCBI Taxonomy" id="75948"/>
    <lineage>
        <taxon>Eukaryota</taxon>
        <taxon>Viridiplantae</taxon>
        <taxon>Streptophyta</taxon>
        <taxon>Embryophyta</taxon>
        <taxon>Tracheophyta</taxon>
        <taxon>Spermatophyta</taxon>
        <taxon>Magnoliopsida</taxon>
        <taxon>eudicotyledons</taxon>
        <taxon>Gunneridae</taxon>
        <taxon>Pentapetalae</taxon>
        <taxon>asterids</taxon>
        <taxon>campanulids</taxon>
        <taxon>Asterales</taxon>
        <taxon>Asteraceae</taxon>
        <taxon>Cichorioideae</taxon>
        <taxon>Cichorieae</taxon>
        <taxon>Lactucinae</taxon>
        <taxon>Lactuca</taxon>
    </lineage>
</organism>
<dbReference type="EMBL" id="OX465081">
    <property type="protein sequence ID" value="CAI9286299.1"/>
    <property type="molecule type" value="Genomic_DNA"/>
</dbReference>
<dbReference type="Proteomes" id="UP001177003">
    <property type="component" value="Chromosome 5"/>
</dbReference>
<evidence type="ECO:0000313" key="3">
    <source>
        <dbReference type="Proteomes" id="UP001177003"/>
    </source>
</evidence>
<feature type="region of interest" description="Disordered" evidence="1">
    <location>
        <begin position="34"/>
        <end position="56"/>
    </location>
</feature>
<name>A0AA36E7P7_LACSI</name>
<protein>
    <submittedName>
        <fullName evidence="2">Uncharacterized protein</fullName>
    </submittedName>
</protein>
<reference evidence="2" key="1">
    <citation type="submission" date="2023-04" db="EMBL/GenBank/DDBJ databases">
        <authorList>
            <person name="Vijverberg K."/>
            <person name="Xiong W."/>
            <person name="Schranz E."/>
        </authorList>
    </citation>
    <scope>NUCLEOTIDE SEQUENCE</scope>
</reference>
<gene>
    <name evidence="2" type="ORF">LSALG_LOCUS25726</name>
</gene>
<evidence type="ECO:0000313" key="2">
    <source>
        <dbReference type="EMBL" id="CAI9286299.1"/>
    </source>
</evidence>
<evidence type="ECO:0000256" key="1">
    <source>
        <dbReference type="SAM" id="MobiDB-lite"/>
    </source>
</evidence>
<sequence length="270" mass="30307">MRRVWRSGQEKIDLRKSMVLSLLADQKPSMRASVNNLSPRWSRHRRQKPAAPLAPPHISVSINSSGTTTCHRKHIPIHFPQFSSTFVSLFSPIPNNHPKPQTGEPKSDPKPPSCIFIIPLCLKNTTDQRGYQFQSITSSRHLTANEISSTEETSTTTITSFSAAVTVTVTIAGCHPRRHRQWLVHLLLRPPSLRVFAAATKGVICTPLQVPLASSPRRQFFHRSLPFHENKEEGDHRGRGDSCHFYSHIFGFNCFSQRSIASCHGTSETT</sequence>
<accession>A0AA36E7P7</accession>
<keyword evidence="3" id="KW-1185">Reference proteome</keyword>
<dbReference type="AlphaFoldDB" id="A0AA36E7P7"/>
<proteinExistence type="predicted"/>